<keyword evidence="7" id="KW-1185">Reference proteome</keyword>
<dbReference type="GO" id="GO:0017148">
    <property type="term" value="P:negative regulation of translation"/>
    <property type="evidence" value="ECO:0007669"/>
    <property type="project" value="TreeGrafter"/>
</dbReference>
<evidence type="ECO:0000313" key="7">
    <source>
        <dbReference type="Proteomes" id="UP000801492"/>
    </source>
</evidence>
<comment type="similarity">
    <text evidence="2">Belongs to the Iojap/RsfS family.</text>
</comment>
<dbReference type="EMBL" id="VTPC01003153">
    <property type="protein sequence ID" value="KAF2898951.1"/>
    <property type="molecule type" value="Genomic_DNA"/>
</dbReference>
<evidence type="ECO:0000313" key="6">
    <source>
        <dbReference type="EMBL" id="KAF2898951.1"/>
    </source>
</evidence>
<keyword evidence="3" id="KW-0496">Mitochondrion</keyword>
<dbReference type="NCBIfam" id="TIGR00090">
    <property type="entry name" value="rsfS_iojap_ybeB"/>
    <property type="match status" value="1"/>
</dbReference>
<dbReference type="GO" id="GO:0043023">
    <property type="term" value="F:ribosomal large subunit binding"/>
    <property type="evidence" value="ECO:0007669"/>
    <property type="project" value="TreeGrafter"/>
</dbReference>
<reference evidence="6" key="1">
    <citation type="submission" date="2019-08" db="EMBL/GenBank/DDBJ databases">
        <title>The genome of the North American firefly Photinus pyralis.</title>
        <authorList>
            <consortium name="Photinus pyralis genome working group"/>
            <person name="Fallon T.R."/>
            <person name="Sander Lower S.E."/>
            <person name="Weng J.-K."/>
        </authorList>
    </citation>
    <scope>NUCLEOTIDE SEQUENCE</scope>
    <source>
        <strain evidence="6">TRF0915ILg1</strain>
        <tissue evidence="6">Whole body</tissue>
    </source>
</reference>
<dbReference type="PANTHER" id="PTHR21043:SF0">
    <property type="entry name" value="MITOCHONDRIAL ASSEMBLY OF RIBOSOMAL LARGE SUBUNIT PROTEIN 1"/>
    <property type="match status" value="1"/>
</dbReference>
<protein>
    <recommendedName>
        <fullName evidence="5">Mitochondrial assembly of ribosomal large subunit protein 1</fullName>
    </recommendedName>
</protein>
<dbReference type="GO" id="GO:0090071">
    <property type="term" value="P:negative regulation of ribosome biogenesis"/>
    <property type="evidence" value="ECO:0007669"/>
    <property type="project" value="TreeGrafter"/>
</dbReference>
<accession>A0A8K0GH22</accession>
<dbReference type="OrthoDB" id="21330at2759"/>
<dbReference type="InterPro" id="IPR004394">
    <property type="entry name" value="Iojap/RsfS/C7orf30"/>
</dbReference>
<comment type="function">
    <text evidence="4">Required for normal mitochondrial ribosome function and mitochondrial translation. May play a role in ribosome biogenesis by preventing premature association of the 28S and 39S ribosomal subunits. Interacts with mitochondrial ribosomal protein uL14m (MRPL14), probably blocking formation of intersubunit bridge B8, preventing association of the 28S and 39S ribosomal subunits. Addition to isolated mitochondrial ribosomal subunits partially inhibits translation, probably by interfering with the association of the 28S and 39S ribosomal subunits and the formation of functional ribosomes. May also participate in the assembly and/or regulation of the stability of the large subunit of the mitochondrial ribosome. May function as a ribosomal silencing factor.</text>
</comment>
<dbReference type="Proteomes" id="UP000801492">
    <property type="component" value="Unassembled WGS sequence"/>
</dbReference>
<organism evidence="6 7">
    <name type="scientific">Ignelater luminosus</name>
    <name type="common">Cucubano</name>
    <name type="synonym">Pyrophorus luminosus</name>
    <dbReference type="NCBI Taxonomy" id="2038154"/>
    <lineage>
        <taxon>Eukaryota</taxon>
        <taxon>Metazoa</taxon>
        <taxon>Ecdysozoa</taxon>
        <taxon>Arthropoda</taxon>
        <taxon>Hexapoda</taxon>
        <taxon>Insecta</taxon>
        <taxon>Pterygota</taxon>
        <taxon>Neoptera</taxon>
        <taxon>Endopterygota</taxon>
        <taxon>Coleoptera</taxon>
        <taxon>Polyphaga</taxon>
        <taxon>Elateriformia</taxon>
        <taxon>Elateroidea</taxon>
        <taxon>Elateridae</taxon>
        <taxon>Agrypninae</taxon>
        <taxon>Pyrophorini</taxon>
        <taxon>Ignelater</taxon>
    </lineage>
</organism>
<dbReference type="FunFam" id="3.30.460.10:FF:000018">
    <property type="entry name" value="Mitochondrial assembly of ribosomal large subunit 1"/>
    <property type="match status" value="1"/>
</dbReference>
<sequence>MLSRHVLNKITRFPTYYNVTRKLCEKKQKSDFKEQSNHTLGDIGSKYKTFRDEDSEIIFDVVEERKKYASMLEETVVQDPFEGLNLERGKTGVFDIDDLVTVLKRENAEDIFVAAVPPEFKYVDYICVVSGKSQRHMSAITQFVRRVYKQKRRASDIIPILEGAQSKDWMALDLGNIALHIFSKQARSLYDVDSLWAVGPKYDDESVKQDPVVAMLEKHSIYLKDLQPAT</sequence>
<evidence type="ECO:0000256" key="4">
    <source>
        <dbReference type="ARBA" id="ARBA00053669"/>
    </source>
</evidence>
<dbReference type="AlphaFoldDB" id="A0A8K0GH22"/>
<evidence type="ECO:0000256" key="1">
    <source>
        <dbReference type="ARBA" id="ARBA00004173"/>
    </source>
</evidence>
<comment type="caution">
    <text evidence="6">The sequence shown here is derived from an EMBL/GenBank/DDBJ whole genome shotgun (WGS) entry which is preliminary data.</text>
</comment>
<dbReference type="PANTHER" id="PTHR21043">
    <property type="entry name" value="IOJAP SUPERFAMILY ORTHOLOG"/>
    <property type="match status" value="1"/>
</dbReference>
<gene>
    <name evidence="6" type="ORF">ILUMI_07212</name>
</gene>
<evidence type="ECO:0000256" key="2">
    <source>
        <dbReference type="ARBA" id="ARBA00010574"/>
    </source>
</evidence>
<evidence type="ECO:0000256" key="5">
    <source>
        <dbReference type="ARBA" id="ARBA00073331"/>
    </source>
</evidence>
<dbReference type="GO" id="GO:0005739">
    <property type="term" value="C:mitochondrion"/>
    <property type="evidence" value="ECO:0007669"/>
    <property type="project" value="UniProtKB-SubCell"/>
</dbReference>
<comment type="subcellular location">
    <subcellularLocation>
        <location evidence="1">Mitochondrion</location>
    </subcellularLocation>
</comment>
<name>A0A8K0GH22_IGNLU</name>
<proteinExistence type="inferred from homology"/>
<dbReference type="Pfam" id="PF02410">
    <property type="entry name" value="RsfS"/>
    <property type="match status" value="1"/>
</dbReference>
<dbReference type="InterPro" id="IPR043519">
    <property type="entry name" value="NT_sf"/>
</dbReference>
<evidence type="ECO:0000256" key="3">
    <source>
        <dbReference type="ARBA" id="ARBA00023128"/>
    </source>
</evidence>
<dbReference type="Gene3D" id="3.30.460.10">
    <property type="entry name" value="Beta Polymerase, domain 2"/>
    <property type="match status" value="1"/>
</dbReference>
<dbReference type="HAMAP" id="MF_01477">
    <property type="entry name" value="Iojap_RsfS"/>
    <property type="match status" value="1"/>
</dbReference>
<dbReference type="SUPFAM" id="SSF81301">
    <property type="entry name" value="Nucleotidyltransferase"/>
    <property type="match status" value="1"/>
</dbReference>